<comment type="caution">
    <text evidence="10">The sequence shown here is derived from an EMBL/GenBank/DDBJ whole genome shotgun (WGS) entry which is preliminary data.</text>
</comment>
<protein>
    <submittedName>
        <fullName evidence="10">ABC transporter permease</fullName>
    </submittedName>
</protein>
<keyword evidence="7 8" id="KW-0472">Membrane</keyword>
<comment type="similarity">
    <text evidence="8">Belongs to the binding-protein-dependent transport system permease family.</text>
</comment>
<evidence type="ECO:0000256" key="8">
    <source>
        <dbReference type="RuleBase" id="RU363032"/>
    </source>
</evidence>
<evidence type="ECO:0000256" key="6">
    <source>
        <dbReference type="ARBA" id="ARBA00022989"/>
    </source>
</evidence>
<feature type="transmembrane region" description="Helical" evidence="8">
    <location>
        <begin position="141"/>
        <end position="161"/>
    </location>
</feature>
<feature type="transmembrane region" description="Helical" evidence="8">
    <location>
        <begin position="15"/>
        <end position="39"/>
    </location>
</feature>
<gene>
    <name evidence="10" type="ORF">DS837_05175</name>
</gene>
<dbReference type="AlphaFoldDB" id="A0A6L3B477"/>
<evidence type="ECO:0000259" key="9">
    <source>
        <dbReference type="PROSITE" id="PS50928"/>
    </source>
</evidence>
<feature type="transmembrane region" description="Helical" evidence="8">
    <location>
        <begin position="239"/>
        <end position="261"/>
    </location>
</feature>
<dbReference type="GO" id="GO:0005886">
    <property type="term" value="C:plasma membrane"/>
    <property type="evidence" value="ECO:0007669"/>
    <property type="project" value="UniProtKB-SubCell"/>
</dbReference>
<keyword evidence="2 8" id="KW-0813">Transport</keyword>
<sequence>MNNPLFGSSAAAQRLVTAAAWVCYVFLLVPSLIVVPISFGNAGQIEFPPREFSLALYRQFFTDPAWWGSMVQSLFVAVATTALALLLAVPAAYALARSSLPGRGLLRGLFMMPMLVPVIVLGLGLYLQFSGWGLLDTTGGVVLAHVMLTTPYIMISVMSGLQHSDVALETVASVMGASRRTIFFRVVLPQLGPSIAVGALFAFLMSLDEVVVAYFLTGTDSMTLPVKMYSSIRWELTPVLAAVSTLLTVLSLVIALGIIALQRKTEAQS</sequence>
<dbReference type="InterPro" id="IPR000515">
    <property type="entry name" value="MetI-like"/>
</dbReference>
<evidence type="ECO:0000256" key="4">
    <source>
        <dbReference type="ARBA" id="ARBA00022519"/>
    </source>
</evidence>
<reference evidence="10 11" key="1">
    <citation type="submission" date="2018-07" db="EMBL/GenBank/DDBJ databases">
        <title>Genome sequence of Roseomonas fauriae ATCC 49958.</title>
        <authorList>
            <person name="Sant'Anna F.H."/>
            <person name="Baldani J.I."/>
            <person name="Zilli J.E."/>
            <person name="Reis V.M."/>
            <person name="Hartmann A."/>
            <person name="Cruz L."/>
            <person name="de Souza E.M."/>
            <person name="de Oliveira Pedrosa F."/>
            <person name="Passaglia L.M.P."/>
        </authorList>
    </citation>
    <scope>NUCLEOTIDE SEQUENCE [LARGE SCALE GENOMIC DNA]</scope>
    <source>
        <strain evidence="10 11">ATCC 49958</strain>
    </source>
</reference>
<keyword evidence="5 8" id="KW-0812">Transmembrane</keyword>
<dbReference type="CDD" id="cd06261">
    <property type="entry name" value="TM_PBP2"/>
    <property type="match status" value="1"/>
</dbReference>
<feature type="transmembrane region" description="Helical" evidence="8">
    <location>
        <begin position="108"/>
        <end position="129"/>
    </location>
</feature>
<evidence type="ECO:0000256" key="5">
    <source>
        <dbReference type="ARBA" id="ARBA00022692"/>
    </source>
</evidence>
<name>A0A6L3B477_AZOBR</name>
<organism evidence="10 11">
    <name type="scientific">Azospirillum brasilense</name>
    <dbReference type="NCBI Taxonomy" id="192"/>
    <lineage>
        <taxon>Bacteria</taxon>
        <taxon>Pseudomonadati</taxon>
        <taxon>Pseudomonadota</taxon>
        <taxon>Alphaproteobacteria</taxon>
        <taxon>Rhodospirillales</taxon>
        <taxon>Azospirillaceae</taxon>
        <taxon>Azospirillum</taxon>
    </lineage>
</organism>
<dbReference type="RefSeq" id="WP_149163757.1">
    <property type="nucleotide sequence ID" value="NZ_QOKV01000002.1"/>
</dbReference>
<keyword evidence="4" id="KW-0997">Cell inner membrane</keyword>
<evidence type="ECO:0000313" key="10">
    <source>
        <dbReference type="EMBL" id="KAA0687610.1"/>
    </source>
</evidence>
<evidence type="ECO:0000256" key="1">
    <source>
        <dbReference type="ARBA" id="ARBA00004429"/>
    </source>
</evidence>
<feature type="transmembrane region" description="Helical" evidence="8">
    <location>
        <begin position="74"/>
        <end position="96"/>
    </location>
</feature>
<dbReference type="PANTHER" id="PTHR43357:SF4">
    <property type="entry name" value="INNER MEMBRANE ABC TRANSPORTER PERMEASE PROTEIN YDCV"/>
    <property type="match status" value="1"/>
</dbReference>
<dbReference type="Proteomes" id="UP000476837">
    <property type="component" value="Unassembled WGS sequence"/>
</dbReference>
<dbReference type="GO" id="GO:0055085">
    <property type="term" value="P:transmembrane transport"/>
    <property type="evidence" value="ECO:0007669"/>
    <property type="project" value="InterPro"/>
</dbReference>
<evidence type="ECO:0000313" key="11">
    <source>
        <dbReference type="Proteomes" id="UP000476837"/>
    </source>
</evidence>
<evidence type="ECO:0000256" key="7">
    <source>
        <dbReference type="ARBA" id="ARBA00023136"/>
    </source>
</evidence>
<accession>A0A6L3B477</accession>
<feature type="domain" description="ABC transmembrane type-1" evidence="9">
    <location>
        <begin position="70"/>
        <end position="258"/>
    </location>
</feature>
<dbReference type="InterPro" id="IPR035906">
    <property type="entry name" value="MetI-like_sf"/>
</dbReference>
<dbReference type="EMBL" id="QOKV01000002">
    <property type="protein sequence ID" value="KAA0687610.1"/>
    <property type="molecule type" value="Genomic_DNA"/>
</dbReference>
<keyword evidence="6 8" id="KW-1133">Transmembrane helix</keyword>
<feature type="transmembrane region" description="Helical" evidence="8">
    <location>
        <begin position="182"/>
        <end position="205"/>
    </location>
</feature>
<dbReference type="PROSITE" id="PS50928">
    <property type="entry name" value="ABC_TM1"/>
    <property type="match status" value="1"/>
</dbReference>
<dbReference type="PANTHER" id="PTHR43357">
    <property type="entry name" value="INNER MEMBRANE ABC TRANSPORTER PERMEASE PROTEIN YDCV"/>
    <property type="match status" value="1"/>
</dbReference>
<dbReference type="SUPFAM" id="SSF161098">
    <property type="entry name" value="MetI-like"/>
    <property type="match status" value="1"/>
</dbReference>
<evidence type="ECO:0000256" key="2">
    <source>
        <dbReference type="ARBA" id="ARBA00022448"/>
    </source>
</evidence>
<keyword evidence="3" id="KW-1003">Cell membrane</keyword>
<proteinExistence type="inferred from homology"/>
<dbReference type="Gene3D" id="1.10.3720.10">
    <property type="entry name" value="MetI-like"/>
    <property type="match status" value="1"/>
</dbReference>
<evidence type="ECO:0000256" key="3">
    <source>
        <dbReference type="ARBA" id="ARBA00022475"/>
    </source>
</evidence>
<comment type="subcellular location">
    <subcellularLocation>
        <location evidence="1">Cell inner membrane</location>
        <topology evidence="1">Multi-pass membrane protein</topology>
    </subcellularLocation>
    <subcellularLocation>
        <location evidence="8">Cell membrane</location>
        <topology evidence="8">Multi-pass membrane protein</topology>
    </subcellularLocation>
</comment>
<dbReference type="Pfam" id="PF00528">
    <property type="entry name" value="BPD_transp_1"/>
    <property type="match status" value="1"/>
</dbReference>